<proteinExistence type="predicted"/>
<feature type="non-terminal residue" evidence="1">
    <location>
        <position position="1"/>
    </location>
</feature>
<evidence type="ECO:0000313" key="1">
    <source>
        <dbReference type="EMBL" id="KKL59847.1"/>
    </source>
</evidence>
<dbReference type="EMBL" id="LAZR01029348">
    <property type="protein sequence ID" value="KKL59847.1"/>
    <property type="molecule type" value="Genomic_DNA"/>
</dbReference>
<organism evidence="1">
    <name type="scientific">marine sediment metagenome</name>
    <dbReference type="NCBI Taxonomy" id="412755"/>
    <lineage>
        <taxon>unclassified sequences</taxon>
        <taxon>metagenomes</taxon>
        <taxon>ecological metagenomes</taxon>
    </lineage>
</organism>
<comment type="caution">
    <text evidence="1">The sequence shown here is derived from an EMBL/GenBank/DDBJ whole genome shotgun (WGS) entry which is preliminary data.</text>
</comment>
<dbReference type="AlphaFoldDB" id="A0A0F9G9F3"/>
<protein>
    <submittedName>
        <fullName evidence="1">Uncharacterized protein</fullName>
    </submittedName>
</protein>
<name>A0A0F9G9F3_9ZZZZ</name>
<reference evidence="1" key="1">
    <citation type="journal article" date="2015" name="Nature">
        <title>Complex archaea that bridge the gap between prokaryotes and eukaryotes.</title>
        <authorList>
            <person name="Spang A."/>
            <person name="Saw J.H."/>
            <person name="Jorgensen S.L."/>
            <person name="Zaremba-Niedzwiedzka K."/>
            <person name="Martijn J."/>
            <person name="Lind A.E."/>
            <person name="van Eijk R."/>
            <person name="Schleper C."/>
            <person name="Guy L."/>
            <person name="Ettema T.J."/>
        </authorList>
    </citation>
    <scope>NUCLEOTIDE SEQUENCE</scope>
</reference>
<accession>A0A0F9G9F3</accession>
<sequence>KEEGLQALSKDVINYAIKSKDETILDHPRYDHLKMNKATRDLWTAGYEKATVAREKQEAADADAFRLGNEQNIIDRRDNIEGYLDAGGVFTKAEEDDMQLLTVRDAAGKQQLSTEKYLQYLHNSDLNRAEAQDIAAGAIHFKAGWRLGRPAGETKKEQQDQFNRQIEIVNVSDLSPEKKMANILEKSRISAMVFTPWERQLKATVNTPEELVLNGGLLAQMAAVDVDMGRQYAGDQFARLDTYNDLVKRVGDKDAARLMIENDFDSTVGRVTVDEREELSDQLDFAEDARNFDQIRRDSENLVYQYLKLGWNREQAIEHVAKITEASMAQVGDYFVPSSHVTDPEALEAGMKYAAQKAATYAKTVDGLEVDPDDLILVPLSVGGVGNYLYQVQDEESGAQYPISENQSHVDILALQEVHRLQIDDKAMAELEFNRERDAKHRQAMIDFHVPRFIKERGMTVEEATEYAGAIHDRKPWNEVAQALRAGRNRMNAGPERALAREAAGGRSRIY</sequence>
<gene>
    <name evidence="1" type="ORF">LCGC14_2211220</name>
</gene>